<dbReference type="Pfam" id="PF00646">
    <property type="entry name" value="F-box"/>
    <property type="match status" value="1"/>
</dbReference>
<protein>
    <recommendedName>
        <fullName evidence="1">F-box domain-containing protein</fullName>
    </recommendedName>
</protein>
<dbReference type="SUPFAM" id="SSF81383">
    <property type="entry name" value="F-box domain"/>
    <property type="match status" value="1"/>
</dbReference>
<gene>
    <name evidence="2" type="ORF">DCAR_0416981</name>
</gene>
<dbReference type="InterPro" id="IPR056592">
    <property type="entry name" value="Beta-prop_At3g26010-like"/>
</dbReference>
<reference evidence="2" key="2">
    <citation type="submission" date="2022-03" db="EMBL/GenBank/DDBJ databases">
        <title>Draft title - Genomic analysis of global carrot germplasm unveils the trajectory of domestication and the origin of high carotenoid orange carrot.</title>
        <authorList>
            <person name="Iorizzo M."/>
            <person name="Ellison S."/>
            <person name="Senalik D."/>
            <person name="Macko-Podgorni A."/>
            <person name="Grzebelus D."/>
            <person name="Bostan H."/>
            <person name="Rolling W."/>
            <person name="Curaba J."/>
            <person name="Simon P."/>
        </authorList>
    </citation>
    <scope>NUCLEOTIDE SEQUENCE</scope>
    <source>
        <tissue evidence="2">Leaf</tissue>
    </source>
</reference>
<dbReference type="InterPro" id="IPR036047">
    <property type="entry name" value="F-box-like_dom_sf"/>
</dbReference>
<dbReference type="InterPro" id="IPR055290">
    <property type="entry name" value="At3g26010-like"/>
</dbReference>
<name>A0AAF0WWY8_DAUCS</name>
<keyword evidence="3" id="KW-1185">Reference proteome</keyword>
<accession>A0AAF0WWY8</accession>
<evidence type="ECO:0000313" key="2">
    <source>
        <dbReference type="EMBL" id="WOG97640.1"/>
    </source>
</evidence>
<sequence>MDLDWFYDLSNFPESALLEILIRLPVKSLFRYKCVCKNWLDLISHPSSSRFYVSSRLNASSPFRLFYRYVYVPEFKEVLRRLKPDVYVSREFSVLFLSSLEEQQMSDQFKVLAVSNGLVMFCLLGPLVYYVCDPVTRQWVSLPRGRQNALIRHPVFFGEGLVSRVDENNMVMSYRAVRVECLLGESFSVNLEVFASETGVWTAHRLVCPRKIRLLRRGIGPINFNGILHWFVHEHGMVAFDPYGNSNQCRLIQFPDGCDTDNEEKHDGLYRLCNVSQGKLRYLEIAPEPSEIICFSMWVLEDYERGEWVMEFQVTRSDLFSDDESLSNLLPTATFIPLSFHPFDANVVYMRCVERSCIVTYNVRAKRLDVACEVDGGVEDLSWRVVIPVVLPMWPAPLPRPPNKSLKRSLICDK</sequence>
<dbReference type="Pfam" id="PF24750">
    <property type="entry name" value="b-prop_At3g26010-like"/>
    <property type="match status" value="1"/>
</dbReference>
<organism evidence="2 3">
    <name type="scientific">Daucus carota subsp. sativus</name>
    <name type="common">Carrot</name>
    <dbReference type="NCBI Taxonomy" id="79200"/>
    <lineage>
        <taxon>Eukaryota</taxon>
        <taxon>Viridiplantae</taxon>
        <taxon>Streptophyta</taxon>
        <taxon>Embryophyta</taxon>
        <taxon>Tracheophyta</taxon>
        <taxon>Spermatophyta</taxon>
        <taxon>Magnoliopsida</taxon>
        <taxon>eudicotyledons</taxon>
        <taxon>Gunneridae</taxon>
        <taxon>Pentapetalae</taxon>
        <taxon>asterids</taxon>
        <taxon>campanulids</taxon>
        <taxon>Apiales</taxon>
        <taxon>Apiaceae</taxon>
        <taxon>Apioideae</taxon>
        <taxon>Scandiceae</taxon>
        <taxon>Daucinae</taxon>
        <taxon>Daucus</taxon>
        <taxon>Daucus sect. Daucus</taxon>
    </lineage>
</organism>
<dbReference type="PROSITE" id="PS50181">
    <property type="entry name" value="FBOX"/>
    <property type="match status" value="1"/>
</dbReference>
<reference evidence="2" key="1">
    <citation type="journal article" date="2016" name="Nat. Genet.">
        <title>A high-quality carrot genome assembly provides new insights into carotenoid accumulation and asterid genome evolution.</title>
        <authorList>
            <person name="Iorizzo M."/>
            <person name="Ellison S."/>
            <person name="Senalik D."/>
            <person name="Zeng P."/>
            <person name="Satapoomin P."/>
            <person name="Huang J."/>
            <person name="Bowman M."/>
            <person name="Iovene M."/>
            <person name="Sanseverino W."/>
            <person name="Cavagnaro P."/>
            <person name="Yildiz M."/>
            <person name="Macko-Podgorni A."/>
            <person name="Moranska E."/>
            <person name="Grzebelus E."/>
            <person name="Grzebelus D."/>
            <person name="Ashrafi H."/>
            <person name="Zheng Z."/>
            <person name="Cheng S."/>
            <person name="Spooner D."/>
            <person name="Van Deynze A."/>
            <person name="Simon P."/>
        </authorList>
    </citation>
    <scope>NUCLEOTIDE SEQUENCE</scope>
    <source>
        <tissue evidence="2">Leaf</tissue>
    </source>
</reference>
<evidence type="ECO:0000313" key="3">
    <source>
        <dbReference type="Proteomes" id="UP000077755"/>
    </source>
</evidence>
<dbReference type="EMBL" id="CP093346">
    <property type="protein sequence ID" value="WOG97640.1"/>
    <property type="molecule type" value="Genomic_DNA"/>
</dbReference>
<proteinExistence type="predicted"/>
<dbReference type="Gene3D" id="1.20.1280.50">
    <property type="match status" value="1"/>
</dbReference>
<dbReference type="AlphaFoldDB" id="A0AAF0WWY8"/>
<dbReference type="PANTHER" id="PTHR35546:SF87">
    <property type="entry name" value="F-BOX DOMAIN-CONTAINING PROTEIN"/>
    <property type="match status" value="1"/>
</dbReference>
<dbReference type="PANTHER" id="PTHR35546">
    <property type="entry name" value="F-BOX PROTEIN INTERACTION DOMAIN PROTEIN-RELATED"/>
    <property type="match status" value="1"/>
</dbReference>
<dbReference type="InterPro" id="IPR001810">
    <property type="entry name" value="F-box_dom"/>
</dbReference>
<dbReference type="Proteomes" id="UP000077755">
    <property type="component" value="Chromosome 4"/>
</dbReference>
<evidence type="ECO:0000259" key="1">
    <source>
        <dbReference type="PROSITE" id="PS50181"/>
    </source>
</evidence>
<feature type="domain" description="F-box" evidence="1">
    <location>
        <begin position="6"/>
        <end position="55"/>
    </location>
</feature>